<keyword evidence="4" id="KW-0862">Zinc</keyword>
<dbReference type="GO" id="GO:0016491">
    <property type="term" value="F:oxidoreductase activity"/>
    <property type="evidence" value="ECO:0007669"/>
    <property type="project" value="UniProtKB-KW"/>
</dbReference>
<evidence type="ECO:0000256" key="5">
    <source>
        <dbReference type="ARBA" id="ARBA00023002"/>
    </source>
</evidence>
<gene>
    <name evidence="9" type="ORF">ANCCAN_04681</name>
</gene>
<evidence type="ECO:0000256" key="7">
    <source>
        <dbReference type="ARBA" id="ARBA00032485"/>
    </source>
</evidence>
<dbReference type="Gene3D" id="3.90.180.10">
    <property type="entry name" value="Medium-chain alcohol dehydrogenases, catalytic domain"/>
    <property type="match status" value="1"/>
</dbReference>
<dbReference type="InterPro" id="IPR002328">
    <property type="entry name" value="ADH_Zn_CS"/>
</dbReference>
<dbReference type="GO" id="GO:0008270">
    <property type="term" value="F:zinc ion binding"/>
    <property type="evidence" value="ECO:0007669"/>
    <property type="project" value="InterPro"/>
</dbReference>
<dbReference type="SUPFAM" id="SSF50129">
    <property type="entry name" value="GroES-like"/>
    <property type="match status" value="1"/>
</dbReference>
<comment type="cofactor">
    <cofactor evidence="1">
        <name>Zn(2+)</name>
        <dbReference type="ChEBI" id="CHEBI:29105"/>
    </cofactor>
</comment>
<name>A0A368GY29_ANCCA</name>
<evidence type="ECO:0000256" key="4">
    <source>
        <dbReference type="ARBA" id="ARBA00022833"/>
    </source>
</evidence>
<dbReference type="EMBL" id="JOJR01000036">
    <property type="protein sequence ID" value="RCN49266.1"/>
    <property type="molecule type" value="Genomic_DNA"/>
</dbReference>
<evidence type="ECO:0000259" key="8">
    <source>
        <dbReference type="Pfam" id="PF08240"/>
    </source>
</evidence>
<evidence type="ECO:0000313" key="9">
    <source>
        <dbReference type="EMBL" id="RCN49266.1"/>
    </source>
</evidence>
<dbReference type="InterPro" id="IPR013154">
    <property type="entry name" value="ADH-like_N"/>
</dbReference>
<evidence type="ECO:0000256" key="2">
    <source>
        <dbReference type="ARBA" id="ARBA00008072"/>
    </source>
</evidence>
<proteinExistence type="inferred from homology"/>
<evidence type="ECO:0000256" key="1">
    <source>
        <dbReference type="ARBA" id="ARBA00001947"/>
    </source>
</evidence>
<evidence type="ECO:0000313" key="10">
    <source>
        <dbReference type="Proteomes" id="UP000252519"/>
    </source>
</evidence>
<keyword evidence="10" id="KW-1185">Reference proteome</keyword>
<feature type="non-terminal residue" evidence="9">
    <location>
        <position position="1"/>
    </location>
</feature>
<feature type="domain" description="Alcohol dehydrogenase-like N-terminal" evidence="8">
    <location>
        <begin position="29"/>
        <end position="93"/>
    </location>
</feature>
<dbReference type="AlphaFoldDB" id="A0A368GY29"/>
<dbReference type="Pfam" id="PF08240">
    <property type="entry name" value="ADH_N"/>
    <property type="match status" value="1"/>
</dbReference>
<dbReference type="PANTHER" id="PTHR43161">
    <property type="entry name" value="SORBITOL DEHYDROGENASE"/>
    <property type="match status" value="1"/>
</dbReference>
<dbReference type="STRING" id="29170.A0A368GY29"/>
<protein>
    <recommendedName>
        <fullName evidence="6">Sorbitol dehydrogenase</fullName>
    </recommendedName>
    <alternativeName>
        <fullName evidence="7">Polyol dehydrogenase</fullName>
    </alternativeName>
</protein>
<comment type="caution">
    <text evidence="9">The sequence shown here is derived from an EMBL/GenBank/DDBJ whole genome shotgun (WGS) entry which is preliminary data.</text>
</comment>
<dbReference type="PROSITE" id="PS00059">
    <property type="entry name" value="ADH_ZINC"/>
    <property type="match status" value="1"/>
</dbReference>
<dbReference type="OrthoDB" id="1879366at2759"/>
<sequence>LPKLLIGFNSLHPPQLFCFHTTVLSEGFTLRVHTVGICGTDISFWKKCAIGDCVMKEPMVLGHEASGTVAGLGARVKGFSVGDRVAIEPGVSCQLFFYPLKLWWS</sequence>
<reference evidence="9 10" key="1">
    <citation type="submission" date="2014-10" db="EMBL/GenBank/DDBJ databases">
        <title>Draft genome of the hookworm Ancylostoma caninum.</title>
        <authorList>
            <person name="Mitreva M."/>
        </authorList>
    </citation>
    <scope>NUCLEOTIDE SEQUENCE [LARGE SCALE GENOMIC DNA]</scope>
    <source>
        <strain evidence="9 10">Baltimore</strain>
    </source>
</reference>
<keyword evidence="5" id="KW-0560">Oxidoreductase</keyword>
<comment type="similarity">
    <text evidence="2">Belongs to the zinc-containing alcohol dehydrogenase family.</text>
</comment>
<dbReference type="PANTHER" id="PTHR43161:SF9">
    <property type="entry name" value="SORBITOL DEHYDROGENASE"/>
    <property type="match status" value="1"/>
</dbReference>
<organism evidence="9 10">
    <name type="scientific">Ancylostoma caninum</name>
    <name type="common">Dog hookworm</name>
    <dbReference type="NCBI Taxonomy" id="29170"/>
    <lineage>
        <taxon>Eukaryota</taxon>
        <taxon>Metazoa</taxon>
        <taxon>Ecdysozoa</taxon>
        <taxon>Nematoda</taxon>
        <taxon>Chromadorea</taxon>
        <taxon>Rhabditida</taxon>
        <taxon>Rhabditina</taxon>
        <taxon>Rhabditomorpha</taxon>
        <taxon>Strongyloidea</taxon>
        <taxon>Ancylostomatidae</taxon>
        <taxon>Ancylostomatinae</taxon>
        <taxon>Ancylostoma</taxon>
    </lineage>
</organism>
<dbReference type="InterPro" id="IPR011032">
    <property type="entry name" value="GroES-like_sf"/>
</dbReference>
<keyword evidence="3" id="KW-0479">Metal-binding</keyword>
<accession>A0A368GY29</accession>
<evidence type="ECO:0000256" key="6">
    <source>
        <dbReference type="ARBA" id="ARBA00026132"/>
    </source>
</evidence>
<evidence type="ECO:0000256" key="3">
    <source>
        <dbReference type="ARBA" id="ARBA00022723"/>
    </source>
</evidence>
<dbReference type="Proteomes" id="UP000252519">
    <property type="component" value="Unassembled WGS sequence"/>
</dbReference>